<dbReference type="EMBL" id="CP062796">
    <property type="protein sequence ID" value="QUL98084.1"/>
    <property type="molecule type" value="Genomic_DNA"/>
</dbReference>
<evidence type="ECO:0000259" key="1">
    <source>
        <dbReference type="Pfam" id="PF01850"/>
    </source>
</evidence>
<dbReference type="InterPro" id="IPR029060">
    <property type="entry name" value="PIN-like_dom_sf"/>
</dbReference>
<protein>
    <recommendedName>
        <fullName evidence="1">PIN domain-containing protein</fullName>
    </recommendedName>
</protein>
<dbReference type="Gene3D" id="3.40.50.1010">
    <property type="entry name" value="5'-nuclease"/>
    <property type="match status" value="1"/>
</dbReference>
<dbReference type="Pfam" id="PF01850">
    <property type="entry name" value="PIN"/>
    <property type="match status" value="1"/>
</dbReference>
<name>A0AAT9LBD2_9FIRM</name>
<reference evidence="2" key="2">
    <citation type="journal article" date="2023" name="Biology">
        <title>Prokaryotic Life Associated with Coal-Fire Gas Vents Revealed by Metagenomics.</title>
        <authorList>
            <person name="Kadnikov V.V."/>
            <person name="Mardanov A.V."/>
            <person name="Beletsky A.V."/>
            <person name="Karnachuk O.V."/>
            <person name="Ravin N.V."/>
        </authorList>
    </citation>
    <scope>NUCLEOTIDE SEQUENCE</scope>
    <source>
        <strain evidence="2">Bu02</strain>
    </source>
</reference>
<dbReference type="AlphaFoldDB" id="A0AAT9LBD2"/>
<dbReference type="KEGG" id="fcz:IMF26_08495"/>
<proteinExistence type="predicted"/>
<feature type="domain" description="PIN" evidence="1">
    <location>
        <begin position="25"/>
        <end position="141"/>
    </location>
</feature>
<organism evidence="2">
    <name type="scientific">Candidatus Fermentithermobacillus carboniphilus</name>
    <dbReference type="NCBI Taxonomy" id="3085328"/>
    <lineage>
        <taxon>Bacteria</taxon>
        <taxon>Bacillati</taxon>
        <taxon>Bacillota</taxon>
        <taxon>Candidatus Fermentithermobacillia</taxon>
        <taxon>Candidatus Fermentithermobacillales</taxon>
        <taxon>Candidatus Fermentithermobacillaceae</taxon>
        <taxon>Candidatus Fermentithermobacillus</taxon>
    </lineage>
</organism>
<dbReference type="InterPro" id="IPR002716">
    <property type="entry name" value="PIN_dom"/>
</dbReference>
<evidence type="ECO:0000313" key="2">
    <source>
        <dbReference type="EMBL" id="QUL98084.1"/>
    </source>
</evidence>
<dbReference type="SUPFAM" id="SSF88723">
    <property type="entry name" value="PIN domain-like"/>
    <property type="match status" value="1"/>
</dbReference>
<accession>A0AAT9LBD2</accession>
<reference evidence="2" key="1">
    <citation type="submission" date="2020-10" db="EMBL/GenBank/DDBJ databases">
        <authorList>
            <person name="Kadnikov V."/>
            <person name="Beletsky A.V."/>
            <person name="Mardanov A.V."/>
            <person name="Karnachuk O.V."/>
            <person name="Ravin N.V."/>
        </authorList>
    </citation>
    <scope>NUCLEOTIDE SEQUENCE</scope>
    <source>
        <strain evidence="2">Bu02</strain>
    </source>
</reference>
<gene>
    <name evidence="2" type="ORF">IMF26_08495</name>
</gene>
<sequence>MWSKDTGRSRERPPAQAEDDNIAFVVDASALLAYLLGEPGGEVLERVFRQCLDCGSKVTVSAHELLTVYSEVVKKDPAALEDIITLLHQLPLEVAALTHECAVETARVLAVRPEFQPNQAVTAHLSAITGATLLTCDGVFETGEKTLNIAKKGPPQR</sequence>